<proteinExistence type="predicted"/>
<sequence>MFCTIKALISTLLSCCVCFLLSTSTLLSADLVADSKPTTASDGVTVHKDVKKILFIGDSITYAGHYVNYVEAYLRLNVPTQKFEFINVGLPSETVSGLSEEGHANGAFPRPVLFERLARLLNAIQPDLVFTNYGINDGIYMPYDDLRFEKYKVGMQSLHEALQKENIPVIHITSPIYDDKKDANYANVVHTYADWLLSQKAAQQWQVLDAHWPMQRYLNTKREMHPEYFLAKDGIHPNKVGHSIIAITVLNNIQGLYQHSSHLQVNDEWLPMDKYFIQQKNGKDLLMLVTRKQALMKDAWLSHTKHLRPRMKQGLALSNAKDTEQTLNKLIQMLLDERSSD</sequence>
<feature type="domain" description="SGNH hydrolase-type esterase" evidence="2">
    <location>
        <begin position="55"/>
        <end position="243"/>
    </location>
</feature>
<keyword evidence="4" id="KW-1185">Reference proteome</keyword>
<feature type="chain" id="PRO_5041259154" description="SGNH hydrolase-type esterase domain-containing protein" evidence="1">
    <location>
        <begin position="30"/>
        <end position="341"/>
    </location>
</feature>
<protein>
    <recommendedName>
        <fullName evidence="2">SGNH hydrolase-type esterase domain-containing protein</fullName>
    </recommendedName>
</protein>
<dbReference type="Pfam" id="PF13472">
    <property type="entry name" value="Lipase_GDSL_2"/>
    <property type="match status" value="1"/>
</dbReference>
<dbReference type="GO" id="GO:0004622">
    <property type="term" value="F:phosphatidylcholine lysophospholipase activity"/>
    <property type="evidence" value="ECO:0007669"/>
    <property type="project" value="TreeGrafter"/>
</dbReference>
<dbReference type="InterPro" id="IPR051532">
    <property type="entry name" value="Ester_Hydrolysis_Enzymes"/>
</dbReference>
<dbReference type="InterPro" id="IPR013830">
    <property type="entry name" value="SGNH_hydro"/>
</dbReference>
<dbReference type="RefSeq" id="WP_284216033.1">
    <property type="nucleotide sequence ID" value="NZ_BSOT01000005.1"/>
</dbReference>
<evidence type="ECO:0000313" key="3">
    <source>
        <dbReference type="EMBL" id="GLR69721.1"/>
    </source>
</evidence>
<accession>A0AA37WG61</accession>
<dbReference type="SUPFAM" id="SSF52266">
    <property type="entry name" value="SGNH hydrolase"/>
    <property type="match status" value="1"/>
</dbReference>
<reference evidence="3" key="1">
    <citation type="journal article" date="2014" name="Int. J. Syst. Evol. Microbiol.">
        <title>Complete genome sequence of Corynebacterium casei LMG S-19264T (=DSM 44701T), isolated from a smear-ripened cheese.</title>
        <authorList>
            <consortium name="US DOE Joint Genome Institute (JGI-PGF)"/>
            <person name="Walter F."/>
            <person name="Albersmeier A."/>
            <person name="Kalinowski J."/>
            <person name="Ruckert C."/>
        </authorList>
    </citation>
    <scope>NUCLEOTIDE SEQUENCE</scope>
    <source>
        <strain evidence="3">NBRC 110023</strain>
    </source>
</reference>
<dbReference type="EMBL" id="BSOT01000005">
    <property type="protein sequence ID" value="GLR69721.1"/>
    <property type="molecule type" value="Genomic_DNA"/>
</dbReference>
<dbReference type="Gene3D" id="3.40.50.1110">
    <property type="entry name" value="SGNH hydrolase"/>
    <property type="match status" value="1"/>
</dbReference>
<name>A0AA37WG61_9ALTE</name>
<organism evidence="3 4">
    <name type="scientific">Agaribacter marinus</name>
    <dbReference type="NCBI Taxonomy" id="1431249"/>
    <lineage>
        <taxon>Bacteria</taxon>
        <taxon>Pseudomonadati</taxon>
        <taxon>Pseudomonadota</taxon>
        <taxon>Gammaproteobacteria</taxon>
        <taxon>Alteromonadales</taxon>
        <taxon>Alteromonadaceae</taxon>
        <taxon>Agaribacter</taxon>
    </lineage>
</organism>
<evidence type="ECO:0000259" key="2">
    <source>
        <dbReference type="Pfam" id="PF13472"/>
    </source>
</evidence>
<dbReference type="PANTHER" id="PTHR30383">
    <property type="entry name" value="THIOESTERASE 1/PROTEASE 1/LYSOPHOSPHOLIPASE L1"/>
    <property type="match status" value="1"/>
</dbReference>
<evidence type="ECO:0000256" key="1">
    <source>
        <dbReference type="SAM" id="SignalP"/>
    </source>
</evidence>
<dbReference type="Proteomes" id="UP001156601">
    <property type="component" value="Unassembled WGS sequence"/>
</dbReference>
<dbReference type="PANTHER" id="PTHR30383:SF5">
    <property type="entry name" value="SGNH HYDROLASE-TYPE ESTERASE DOMAIN-CONTAINING PROTEIN"/>
    <property type="match status" value="1"/>
</dbReference>
<keyword evidence="1" id="KW-0732">Signal</keyword>
<dbReference type="InterPro" id="IPR036514">
    <property type="entry name" value="SGNH_hydro_sf"/>
</dbReference>
<gene>
    <name evidence="3" type="ORF">GCM10007852_06290</name>
</gene>
<comment type="caution">
    <text evidence="3">The sequence shown here is derived from an EMBL/GenBank/DDBJ whole genome shotgun (WGS) entry which is preliminary data.</text>
</comment>
<feature type="signal peptide" evidence="1">
    <location>
        <begin position="1"/>
        <end position="29"/>
    </location>
</feature>
<evidence type="ECO:0000313" key="4">
    <source>
        <dbReference type="Proteomes" id="UP001156601"/>
    </source>
</evidence>
<dbReference type="CDD" id="cd01834">
    <property type="entry name" value="SGNH_hydrolase_like_2"/>
    <property type="match status" value="1"/>
</dbReference>
<dbReference type="AlphaFoldDB" id="A0AA37WG61"/>
<reference evidence="3" key="2">
    <citation type="submission" date="2023-01" db="EMBL/GenBank/DDBJ databases">
        <title>Draft genome sequence of Agaribacter marinus strain NBRC 110023.</title>
        <authorList>
            <person name="Sun Q."/>
            <person name="Mori K."/>
        </authorList>
    </citation>
    <scope>NUCLEOTIDE SEQUENCE</scope>
    <source>
        <strain evidence="3">NBRC 110023</strain>
    </source>
</reference>